<keyword evidence="3" id="KW-0539">Nucleus</keyword>
<dbReference type="InterPro" id="IPR051579">
    <property type="entry name" value="DDR_Transcriptional_Reg"/>
</dbReference>
<organism evidence="5 6">
    <name type="scientific">Piptocephalis cylindrospora</name>
    <dbReference type="NCBI Taxonomy" id="1907219"/>
    <lineage>
        <taxon>Eukaryota</taxon>
        <taxon>Fungi</taxon>
        <taxon>Fungi incertae sedis</taxon>
        <taxon>Zoopagomycota</taxon>
        <taxon>Zoopagomycotina</taxon>
        <taxon>Zoopagomycetes</taxon>
        <taxon>Zoopagales</taxon>
        <taxon>Piptocephalidaceae</taxon>
        <taxon>Piptocephalis</taxon>
    </lineage>
</organism>
<protein>
    <recommendedName>
        <fullName evidence="4">BRCT domain-containing protein</fullName>
    </recommendedName>
</protein>
<evidence type="ECO:0000256" key="1">
    <source>
        <dbReference type="ARBA" id="ARBA00004123"/>
    </source>
</evidence>
<dbReference type="InterPro" id="IPR001357">
    <property type="entry name" value="BRCT_dom"/>
</dbReference>
<dbReference type="GO" id="GO:0005634">
    <property type="term" value="C:nucleus"/>
    <property type="evidence" value="ECO:0007669"/>
    <property type="project" value="UniProtKB-SubCell"/>
</dbReference>
<comment type="subcellular location">
    <subcellularLocation>
        <location evidence="1">Nucleus</location>
    </subcellularLocation>
</comment>
<dbReference type="SUPFAM" id="SSF52113">
    <property type="entry name" value="BRCT domain"/>
    <property type="match status" value="1"/>
</dbReference>
<dbReference type="OrthoDB" id="342264at2759"/>
<feature type="domain" description="BRCT" evidence="4">
    <location>
        <begin position="69"/>
        <end position="158"/>
    </location>
</feature>
<dbReference type="Proteomes" id="UP000267251">
    <property type="component" value="Unassembled WGS sequence"/>
</dbReference>
<evidence type="ECO:0000256" key="3">
    <source>
        <dbReference type="ARBA" id="ARBA00023242"/>
    </source>
</evidence>
<name>A0A4V1IYH6_9FUNG</name>
<gene>
    <name evidence="5" type="ORF">BJ684DRAFT_6416</name>
</gene>
<dbReference type="PANTHER" id="PTHR23196:SF1">
    <property type="entry name" value="PAX-INTERACTING PROTEIN 1"/>
    <property type="match status" value="1"/>
</dbReference>
<dbReference type="CDD" id="cd18432">
    <property type="entry name" value="BRCT_PAXIP1_rpt6_like"/>
    <property type="match status" value="1"/>
</dbReference>
<accession>A0A4V1IYH6</accession>
<dbReference type="GO" id="GO:0006974">
    <property type="term" value="P:DNA damage response"/>
    <property type="evidence" value="ECO:0007669"/>
    <property type="project" value="UniProtKB-KW"/>
</dbReference>
<dbReference type="PROSITE" id="PS50172">
    <property type="entry name" value="BRCT"/>
    <property type="match status" value="2"/>
</dbReference>
<feature type="non-terminal residue" evidence="5">
    <location>
        <position position="158"/>
    </location>
</feature>
<dbReference type="InterPro" id="IPR036420">
    <property type="entry name" value="BRCT_dom_sf"/>
</dbReference>
<sequence length="158" mass="17717">CTHLIAEAAARTEKFLVGVSVAQWIVTRAWLQDSINEGRWLKEAPYILRDQQAERAYDFSLAESLERAKKRKLFASKVIFVTGKTHPPPSTLKPLIEASGGKLVTQVSGRRVEDVGDRLMVVSCLPDRSQWAPFLERTPSLPIYSVELVLTGLLRQSL</sequence>
<evidence type="ECO:0000313" key="5">
    <source>
        <dbReference type="EMBL" id="RKP14589.1"/>
    </source>
</evidence>
<dbReference type="Gene3D" id="3.40.50.10190">
    <property type="entry name" value="BRCT domain"/>
    <property type="match status" value="2"/>
</dbReference>
<keyword evidence="2" id="KW-0227">DNA damage</keyword>
<dbReference type="AlphaFoldDB" id="A0A4V1IYH6"/>
<dbReference type="EMBL" id="KZ987815">
    <property type="protein sequence ID" value="RKP14589.1"/>
    <property type="molecule type" value="Genomic_DNA"/>
</dbReference>
<feature type="non-terminal residue" evidence="5">
    <location>
        <position position="1"/>
    </location>
</feature>
<evidence type="ECO:0000313" key="6">
    <source>
        <dbReference type="Proteomes" id="UP000267251"/>
    </source>
</evidence>
<evidence type="ECO:0000256" key="2">
    <source>
        <dbReference type="ARBA" id="ARBA00022763"/>
    </source>
</evidence>
<dbReference type="PANTHER" id="PTHR23196">
    <property type="entry name" value="PAX TRANSCRIPTION ACTIVATION DOMAIN INTERACTING PROTEIN"/>
    <property type="match status" value="1"/>
</dbReference>
<dbReference type="Pfam" id="PF16589">
    <property type="entry name" value="BRCT_2"/>
    <property type="match status" value="1"/>
</dbReference>
<dbReference type="Pfam" id="PF16770">
    <property type="entry name" value="RTT107_BRCT_5"/>
    <property type="match status" value="1"/>
</dbReference>
<feature type="domain" description="BRCT" evidence="4">
    <location>
        <begin position="1"/>
        <end position="48"/>
    </location>
</feature>
<keyword evidence="6" id="KW-1185">Reference proteome</keyword>
<reference evidence="6" key="1">
    <citation type="journal article" date="2018" name="Nat. Microbiol.">
        <title>Leveraging single-cell genomics to expand the fungal tree of life.</title>
        <authorList>
            <person name="Ahrendt S.R."/>
            <person name="Quandt C.A."/>
            <person name="Ciobanu D."/>
            <person name="Clum A."/>
            <person name="Salamov A."/>
            <person name="Andreopoulos B."/>
            <person name="Cheng J.F."/>
            <person name="Woyke T."/>
            <person name="Pelin A."/>
            <person name="Henrissat B."/>
            <person name="Reynolds N.K."/>
            <person name="Benny G.L."/>
            <person name="Smith M.E."/>
            <person name="James T.Y."/>
            <person name="Grigoriev I.V."/>
        </authorList>
    </citation>
    <scope>NUCLEOTIDE SEQUENCE [LARGE SCALE GENOMIC DNA]</scope>
</reference>
<evidence type="ECO:0000259" key="4">
    <source>
        <dbReference type="PROSITE" id="PS50172"/>
    </source>
</evidence>
<proteinExistence type="predicted"/>